<protein>
    <submittedName>
        <fullName evidence="1">Uncharacterized protein</fullName>
    </submittedName>
</protein>
<sequence length="135" mass="14131">MAPFDETLLDDEGRRRAVDRADLLRAFAGAGARVREAITLAAESELARVAGGERPRAVHVAAVGGAESVSTVLDLLISRSGPVLLTCDGSGPPAGVGRPARPRRGDLLVRSRRGSRPPGERGGSSRCARPDDRGR</sequence>
<dbReference type="Proteomes" id="UP001059663">
    <property type="component" value="Chromosome"/>
</dbReference>
<organism evidence="1 2">
    <name type="scientific">Janibacter limosus</name>
    <dbReference type="NCBI Taxonomy" id="53458"/>
    <lineage>
        <taxon>Bacteria</taxon>
        <taxon>Bacillati</taxon>
        <taxon>Actinomycetota</taxon>
        <taxon>Actinomycetes</taxon>
        <taxon>Micrococcales</taxon>
        <taxon>Intrasporangiaceae</taxon>
        <taxon>Janibacter</taxon>
    </lineage>
</organism>
<proteinExistence type="predicted"/>
<name>A0AC61U1U8_9MICO</name>
<reference evidence="1" key="1">
    <citation type="submission" date="2021-11" db="EMBL/GenBank/DDBJ databases">
        <title>Study of the species diversity of bacterial strains isolated from a unique natural object - Shulgan-Tash cave (Bashkiria).</title>
        <authorList>
            <person name="Sazanova A.L."/>
            <person name="Chirak E.R."/>
            <person name="Safronova V.I."/>
        </authorList>
    </citation>
    <scope>NUCLEOTIDE SEQUENCE</scope>
    <source>
        <strain evidence="1">P1</strain>
    </source>
</reference>
<accession>A0AC61U1U8</accession>
<gene>
    <name evidence="1" type="ORF">LP422_15035</name>
</gene>
<evidence type="ECO:0000313" key="1">
    <source>
        <dbReference type="EMBL" id="UUZ43976.1"/>
    </source>
</evidence>
<dbReference type="EMBL" id="CP087977">
    <property type="protein sequence ID" value="UUZ43976.1"/>
    <property type="molecule type" value="Genomic_DNA"/>
</dbReference>
<evidence type="ECO:0000313" key="2">
    <source>
        <dbReference type="Proteomes" id="UP001059663"/>
    </source>
</evidence>